<proteinExistence type="predicted"/>
<organism evidence="2 3">
    <name type="scientific">Solanum bulbocastanum</name>
    <name type="common">Wild potato</name>
    <dbReference type="NCBI Taxonomy" id="147425"/>
    <lineage>
        <taxon>Eukaryota</taxon>
        <taxon>Viridiplantae</taxon>
        <taxon>Streptophyta</taxon>
        <taxon>Embryophyta</taxon>
        <taxon>Tracheophyta</taxon>
        <taxon>Spermatophyta</taxon>
        <taxon>Magnoliopsida</taxon>
        <taxon>eudicotyledons</taxon>
        <taxon>Gunneridae</taxon>
        <taxon>Pentapetalae</taxon>
        <taxon>asterids</taxon>
        <taxon>lamiids</taxon>
        <taxon>Solanales</taxon>
        <taxon>Solanaceae</taxon>
        <taxon>Solanoideae</taxon>
        <taxon>Solaneae</taxon>
        <taxon>Solanum</taxon>
    </lineage>
</organism>
<evidence type="ECO:0000256" key="1">
    <source>
        <dbReference type="SAM" id="MobiDB-lite"/>
    </source>
</evidence>
<dbReference type="AlphaFoldDB" id="A0AAN8SMU6"/>
<name>A0AAN8SMU6_SOLBU</name>
<reference evidence="2 3" key="1">
    <citation type="submission" date="2024-02" db="EMBL/GenBank/DDBJ databases">
        <title>de novo genome assembly of Solanum bulbocastanum strain 11H21.</title>
        <authorList>
            <person name="Hosaka A.J."/>
        </authorList>
    </citation>
    <scope>NUCLEOTIDE SEQUENCE [LARGE SCALE GENOMIC DNA]</scope>
    <source>
        <tissue evidence="2">Young leaves</tissue>
    </source>
</reference>
<accession>A0AAN8SMU6</accession>
<dbReference type="EMBL" id="JBANQN010000040">
    <property type="protein sequence ID" value="KAK6772559.1"/>
    <property type="molecule type" value="Genomic_DNA"/>
</dbReference>
<protein>
    <submittedName>
        <fullName evidence="2">Uncharacterized protein</fullName>
    </submittedName>
</protein>
<dbReference type="Proteomes" id="UP001371456">
    <property type="component" value="Unassembled WGS sequence"/>
</dbReference>
<sequence length="66" mass="7552">MRKRFFVRVGVEAVKGASSLTYASLKRREFSLRRVRVISPDQSHAGRRERDKEEEGGTTGRASKTR</sequence>
<feature type="region of interest" description="Disordered" evidence="1">
    <location>
        <begin position="36"/>
        <end position="66"/>
    </location>
</feature>
<keyword evidence="3" id="KW-1185">Reference proteome</keyword>
<evidence type="ECO:0000313" key="3">
    <source>
        <dbReference type="Proteomes" id="UP001371456"/>
    </source>
</evidence>
<comment type="caution">
    <text evidence="2">The sequence shown here is derived from an EMBL/GenBank/DDBJ whole genome shotgun (WGS) entry which is preliminary data.</text>
</comment>
<evidence type="ECO:0000313" key="2">
    <source>
        <dbReference type="EMBL" id="KAK6772559.1"/>
    </source>
</evidence>
<gene>
    <name evidence="2" type="ORF">RDI58_030177</name>
</gene>
<feature type="compositionally biased region" description="Basic and acidic residues" evidence="1">
    <location>
        <begin position="44"/>
        <end position="55"/>
    </location>
</feature>